<reference evidence="1 4" key="2">
    <citation type="submission" date="2020-07" db="EMBL/GenBank/DDBJ databases">
        <authorList>
            <person name="Feng H."/>
        </authorList>
    </citation>
    <scope>NUCLEOTIDE SEQUENCE [LARGE SCALE GENOMIC DNA]</scope>
    <source>
        <strain evidence="4">s-12</strain>
        <strain evidence="1">S-12</strain>
    </source>
</reference>
<dbReference type="AlphaFoldDB" id="A0A6B3VWC6"/>
<comment type="caution">
    <text evidence="2">The sequence shown here is derived from an EMBL/GenBank/DDBJ whole genome shotgun (WGS) entry which is preliminary data.</text>
</comment>
<gene>
    <name evidence="2" type="ORF">G4D64_00805</name>
    <name evidence="1" type="ORF">H1Z61_00805</name>
</gene>
<dbReference type="RefSeq" id="WP_163239064.1">
    <property type="nucleotide sequence ID" value="NZ_CP082780.1"/>
</dbReference>
<evidence type="ECO:0000313" key="4">
    <source>
        <dbReference type="Proteomes" id="UP000570010"/>
    </source>
</evidence>
<keyword evidence="3" id="KW-1185">Reference proteome</keyword>
<reference evidence="2 3" key="1">
    <citation type="submission" date="2020-02" db="EMBL/GenBank/DDBJ databases">
        <title>Bacillus aquiflavi sp. nov., isolated from yellow water of strong flavor Chinese baijiu in Yibin region of China.</title>
        <authorList>
            <person name="Xie J."/>
        </authorList>
    </citation>
    <scope>NUCLEOTIDE SEQUENCE [LARGE SCALE GENOMIC DNA]</scope>
    <source>
        <strain evidence="2 3">3H-10</strain>
    </source>
</reference>
<sequence>MTVQKLLLEIEQDAISKNKETEKCRNLIKIAEVKRVNFTSYIDLISDVYDDEPRKESEQLQKFLNVTNKAENLRVAMEYLDNKGETSLLKQLVDKQKYSKNYLNREWAKLYYIVVKRAKGNISTEEIVQYIKKTNFKSIEMDILANIYQIYALLGLKSSFDIFQQSEQLKIKINQIRNEYIRQSFQLRMSEIDAYSALLGNELEKARKIALNVVSNEKLVNWFPMLYTSHLYSLAMSYMYDSYDAAVFYLDESLKNYKKMQIERAPHKIKEVEQTITFINNLWGKQTEEPKNIPEKIHFFINQGRLYEARQNLINLRDSQNGELSPFQLYYWGIAFNCEKSLERSYDMFHSQGNYFYAQLPLQKISKDKKYWEILRNL</sequence>
<dbReference type="InterPro" id="IPR047705">
    <property type="entry name" value="AimR-like"/>
</dbReference>
<dbReference type="NCBIfam" id="NF038310">
    <property type="entry name" value="lysogeny_AimR"/>
    <property type="match status" value="1"/>
</dbReference>
<organism evidence="2 3">
    <name type="scientific">Bacillus aquiflavi</name>
    <dbReference type="NCBI Taxonomy" id="2672567"/>
    <lineage>
        <taxon>Bacteria</taxon>
        <taxon>Bacillati</taxon>
        <taxon>Bacillota</taxon>
        <taxon>Bacilli</taxon>
        <taxon>Bacillales</taxon>
        <taxon>Bacillaceae</taxon>
        <taxon>Bacillus</taxon>
    </lineage>
</organism>
<name>A0A6B3VWC6_9BACI</name>
<dbReference type="EMBL" id="JACEIO010000001">
    <property type="protein sequence ID" value="MBA4535707.1"/>
    <property type="molecule type" value="Genomic_DNA"/>
</dbReference>
<dbReference type="Pfam" id="PF22871">
    <property type="entry name" value="AimR"/>
    <property type="match status" value="1"/>
</dbReference>
<accession>A0A6B3VWC6</accession>
<evidence type="ECO:0000313" key="1">
    <source>
        <dbReference type="EMBL" id="MBA4535707.1"/>
    </source>
</evidence>
<evidence type="ECO:0000313" key="2">
    <source>
        <dbReference type="EMBL" id="NEY80083.1"/>
    </source>
</evidence>
<evidence type="ECO:0000313" key="3">
    <source>
        <dbReference type="Proteomes" id="UP000472971"/>
    </source>
</evidence>
<dbReference type="Proteomes" id="UP000472971">
    <property type="component" value="Unassembled WGS sequence"/>
</dbReference>
<protein>
    <submittedName>
        <fullName evidence="2">Uncharacterized protein</fullName>
    </submittedName>
</protein>
<dbReference type="Proteomes" id="UP000570010">
    <property type="component" value="Unassembled WGS sequence"/>
</dbReference>
<proteinExistence type="predicted"/>
<dbReference type="EMBL" id="JAAIWN010000001">
    <property type="protein sequence ID" value="NEY80083.1"/>
    <property type="molecule type" value="Genomic_DNA"/>
</dbReference>